<dbReference type="PROSITE" id="PS50005">
    <property type="entry name" value="TPR"/>
    <property type="match status" value="1"/>
</dbReference>
<dbReference type="SUPFAM" id="SSF48452">
    <property type="entry name" value="TPR-like"/>
    <property type="match status" value="1"/>
</dbReference>
<accession>A0A1W2FLH6</accession>
<feature type="repeat" description="TPR" evidence="1">
    <location>
        <begin position="60"/>
        <end position="93"/>
    </location>
</feature>
<reference evidence="2 3" key="1">
    <citation type="submission" date="2017-04" db="EMBL/GenBank/DDBJ databases">
        <authorList>
            <person name="Afonso C.L."/>
            <person name="Miller P.J."/>
            <person name="Scott M.A."/>
            <person name="Spackman E."/>
            <person name="Goraichik I."/>
            <person name="Dimitrov K.M."/>
            <person name="Suarez D.L."/>
            <person name="Swayne D.E."/>
        </authorList>
    </citation>
    <scope>NUCLEOTIDE SEQUENCE [LARGE SCALE GENOMIC DNA]</scope>
    <source>
        <strain evidence="2 3">DSM 43828</strain>
    </source>
</reference>
<evidence type="ECO:0000313" key="2">
    <source>
        <dbReference type="EMBL" id="SMD22562.1"/>
    </source>
</evidence>
<name>A0A1W2FLH6_KIBAR</name>
<dbReference type="AlphaFoldDB" id="A0A1W2FLH6"/>
<keyword evidence="1" id="KW-0802">TPR repeat</keyword>
<protein>
    <submittedName>
        <fullName evidence="2">Tetratricopeptide repeat-containing protein</fullName>
    </submittedName>
</protein>
<proteinExistence type="predicted"/>
<dbReference type="Pfam" id="PF13432">
    <property type="entry name" value="TPR_16"/>
    <property type="match status" value="1"/>
</dbReference>
<keyword evidence="3" id="KW-1185">Reference proteome</keyword>
<dbReference type="Proteomes" id="UP000192674">
    <property type="component" value="Unassembled WGS sequence"/>
</dbReference>
<evidence type="ECO:0000256" key="1">
    <source>
        <dbReference type="PROSITE-ProRule" id="PRU00339"/>
    </source>
</evidence>
<organism evidence="2 3">
    <name type="scientific">Kibdelosporangium aridum</name>
    <dbReference type="NCBI Taxonomy" id="2030"/>
    <lineage>
        <taxon>Bacteria</taxon>
        <taxon>Bacillati</taxon>
        <taxon>Actinomycetota</taxon>
        <taxon>Actinomycetes</taxon>
        <taxon>Pseudonocardiales</taxon>
        <taxon>Pseudonocardiaceae</taxon>
        <taxon>Kibdelosporangium</taxon>
    </lineage>
</organism>
<evidence type="ECO:0000313" key="3">
    <source>
        <dbReference type="Proteomes" id="UP000192674"/>
    </source>
</evidence>
<dbReference type="RefSeq" id="WP_160096933.1">
    <property type="nucleotide sequence ID" value="NZ_FWXV01000008.1"/>
</dbReference>
<sequence length="127" mass="14228">MVVDENRHDVLIARLRRDVSERPLEELPMRALASVLLVHGSPDEAEELIRQGIGLWPHQAEWWRLLGYLKLQHDLFAEAATALQRSLDINPVQPLALSALAQCHRGLGDTGRAAALEAEARSLGRNW</sequence>
<dbReference type="InterPro" id="IPR011990">
    <property type="entry name" value="TPR-like_helical_dom_sf"/>
</dbReference>
<gene>
    <name evidence="2" type="ORF">SAMN05661093_07492</name>
</gene>
<dbReference type="Gene3D" id="1.25.40.10">
    <property type="entry name" value="Tetratricopeptide repeat domain"/>
    <property type="match status" value="1"/>
</dbReference>
<dbReference type="EMBL" id="FWXV01000008">
    <property type="protein sequence ID" value="SMD22562.1"/>
    <property type="molecule type" value="Genomic_DNA"/>
</dbReference>
<dbReference type="InterPro" id="IPR019734">
    <property type="entry name" value="TPR_rpt"/>
</dbReference>